<proteinExistence type="predicted"/>
<evidence type="ECO:0000313" key="1">
    <source>
        <dbReference type="EMBL" id="CAI9714996.1"/>
    </source>
</evidence>
<accession>A0AA36EUV1</accession>
<name>A0AA36EUV1_OCTVU</name>
<dbReference type="Proteomes" id="UP001162480">
    <property type="component" value="Chromosome 1"/>
</dbReference>
<reference evidence="1" key="1">
    <citation type="submission" date="2023-08" db="EMBL/GenBank/DDBJ databases">
        <authorList>
            <person name="Alioto T."/>
            <person name="Alioto T."/>
            <person name="Gomez Garrido J."/>
        </authorList>
    </citation>
    <scope>NUCLEOTIDE SEQUENCE</scope>
</reference>
<keyword evidence="2" id="KW-1185">Reference proteome</keyword>
<protein>
    <submittedName>
        <fullName evidence="1">Uncharacterized protein</fullName>
    </submittedName>
</protein>
<dbReference type="EMBL" id="OX597814">
    <property type="protein sequence ID" value="CAI9714996.1"/>
    <property type="molecule type" value="Genomic_DNA"/>
</dbReference>
<gene>
    <name evidence="1" type="ORF">OCTVUL_1B001646</name>
</gene>
<dbReference type="AlphaFoldDB" id="A0AA36EUV1"/>
<sequence length="163" mass="19016">MKRKERIREGENGKVIEKRINDCMTKLEKRHFELNLQRIPSAMNLDPMPLLDNIEPDVLDTPTTTHKLLLLTVSTNMHCAQGHDRRAHDRRHSSNKEITAGSIVYIKNQRRIHHMGSKMEPRWIGPYLVVVKLKSNKIDKILSNTYRASNLKVYQDEETDSPH</sequence>
<organism evidence="1 2">
    <name type="scientific">Octopus vulgaris</name>
    <name type="common">Common octopus</name>
    <dbReference type="NCBI Taxonomy" id="6645"/>
    <lineage>
        <taxon>Eukaryota</taxon>
        <taxon>Metazoa</taxon>
        <taxon>Spiralia</taxon>
        <taxon>Lophotrochozoa</taxon>
        <taxon>Mollusca</taxon>
        <taxon>Cephalopoda</taxon>
        <taxon>Coleoidea</taxon>
        <taxon>Octopodiformes</taxon>
        <taxon>Octopoda</taxon>
        <taxon>Incirrata</taxon>
        <taxon>Octopodidae</taxon>
        <taxon>Octopus</taxon>
    </lineage>
</organism>
<evidence type="ECO:0000313" key="2">
    <source>
        <dbReference type="Proteomes" id="UP001162480"/>
    </source>
</evidence>